<organism evidence="2">
    <name type="scientific">Pantoea sp. BJ2</name>
    <dbReference type="NCBI Taxonomy" id="3141322"/>
    <lineage>
        <taxon>Bacteria</taxon>
        <taxon>Pseudomonadati</taxon>
        <taxon>Pseudomonadota</taxon>
        <taxon>Gammaproteobacteria</taxon>
        <taxon>Enterobacterales</taxon>
        <taxon>Erwiniaceae</taxon>
        <taxon>Pantoea</taxon>
    </lineage>
</organism>
<keyword evidence="2" id="KW-0614">Plasmid</keyword>
<dbReference type="InterPro" id="IPR036937">
    <property type="entry name" value="Adhesion_dom_fimbrial_sf"/>
</dbReference>
<dbReference type="InterPro" id="IPR000259">
    <property type="entry name" value="Adhesion_dom_fimbrial"/>
</dbReference>
<evidence type="ECO:0000259" key="1">
    <source>
        <dbReference type="Pfam" id="PF00419"/>
    </source>
</evidence>
<gene>
    <name evidence="2" type="ORF">AAF463_24500</name>
</gene>
<sequence length="175" mass="19490">MRIENRTTLLWFLRVIYVIFFAPETMAITHDNTLEIGVVGKLITPPTCVINQGKTIRVNFGQNVVVQKISDGQYSQVVPLEVECDAENSDNWMMEISVAGRPANFDVSGATLESDTHTDLGIRLTLDDKPLRINSWKAIDPANLPELRAEVSMRPGATLEEGPFQVTGTIKVEYN</sequence>
<feature type="domain" description="Fimbrial-type adhesion" evidence="1">
    <location>
        <begin position="43"/>
        <end position="174"/>
    </location>
</feature>
<dbReference type="GO" id="GO:0009289">
    <property type="term" value="C:pilus"/>
    <property type="evidence" value="ECO:0007669"/>
    <property type="project" value="InterPro"/>
</dbReference>
<dbReference type="RefSeq" id="WP_350262518.1">
    <property type="nucleotide sequence ID" value="NZ_CP158294.1"/>
</dbReference>
<dbReference type="AlphaFoldDB" id="A0AAU7U3C9"/>
<name>A0AAU7U3C9_9GAMM</name>
<proteinExistence type="predicted"/>
<dbReference type="InterPro" id="IPR008966">
    <property type="entry name" value="Adhesion_dom_sf"/>
</dbReference>
<dbReference type="Pfam" id="PF00419">
    <property type="entry name" value="Fimbrial"/>
    <property type="match status" value="1"/>
</dbReference>
<accession>A0AAU7U3C9</accession>
<reference evidence="2" key="1">
    <citation type="submission" date="2024-06" db="EMBL/GenBank/DDBJ databases">
        <title>Multiomics insights into the TNT degradation mechanism by Pantoea sp. BJ2 isolated from an ammunition destruction site.</title>
        <authorList>
            <person name="Luo J."/>
        </authorList>
    </citation>
    <scope>NUCLEOTIDE SEQUENCE</scope>
    <source>
        <strain evidence="2">BJ2</strain>
        <plasmid evidence="2">plasmindB</plasmid>
    </source>
</reference>
<geneLocation type="plasmid" evidence="2">
    <name>plasmindB</name>
</geneLocation>
<dbReference type="Gene3D" id="2.60.40.1090">
    <property type="entry name" value="Fimbrial-type adhesion domain"/>
    <property type="match status" value="1"/>
</dbReference>
<dbReference type="SUPFAM" id="SSF49401">
    <property type="entry name" value="Bacterial adhesins"/>
    <property type="match status" value="1"/>
</dbReference>
<dbReference type="GO" id="GO:0007155">
    <property type="term" value="P:cell adhesion"/>
    <property type="evidence" value="ECO:0007669"/>
    <property type="project" value="InterPro"/>
</dbReference>
<evidence type="ECO:0000313" key="2">
    <source>
        <dbReference type="EMBL" id="XBV47488.1"/>
    </source>
</evidence>
<protein>
    <submittedName>
        <fullName evidence="2">Fimbrial protein</fullName>
    </submittedName>
</protein>
<dbReference type="EMBL" id="CP158294">
    <property type="protein sequence ID" value="XBV47488.1"/>
    <property type="molecule type" value="Genomic_DNA"/>
</dbReference>